<dbReference type="EMBL" id="BAAAYX010000018">
    <property type="protein sequence ID" value="GAA3713875.1"/>
    <property type="molecule type" value="Genomic_DNA"/>
</dbReference>
<feature type="chain" id="PRO_5045083040" description="Calcineurin-like phosphoesterase" evidence="1">
    <location>
        <begin position="29"/>
        <end position="344"/>
    </location>
</feature>
<name>A0ABP7E464_9ACTN</name>
<organism evidence="2 3">
    <name type="scientific">Microlunatus aurantiacus</name>
    <dbReference type="NCBI Taxonomy" id="446786"/>
    <lineage>
        <taxon>Bacteria</taxon>
        <taxon>Bacillati</taxon>
        <taxon>Actinomycetota</taxon>
        <taxon>Actinomycetes</taxon>
        <taxon>Propionibacteriales</taxon>
        <taxon>Propionibacteriaceae</taxon>
        <taxon>Microlunatus</taxon>
    </lineage>
</organism>
<keyword evidence="1" id="KW-0732">Signal</keyword>
<protein>
    <recommendedName>
        <fullName evidence="4">Calcineurin-like phosphoesterase</fullName>
    </recommendedName>
</protein>
<dbReference type="Proteomes" id="UP001500051">
    <property type="component" value="Unassembled WGS sequence"/>
</dbReference>
<dbReference type="RefSeq" id="WP_344813865.1">
    <property type="nucleotide sequence ID" value="NZ_BAAAYX010000018.1"/>
</dbReference>
<evidence type="ECO:0000256" key="1">
    <source>
        <dbReference type="SAM" id="SignalP"/>
    </source>
</evidence>
<evidence type="ECO:0000313" key="3">
    <source>
        <dbReference type="Proteomes" id="UP001500051"/>
    </source>
</evidence>
<evidence type="ECO:0000313" key="2">
    <source>
        <dbReference type="EMBL" id="GAA3713875.1"/>
    </source>
</evidence>
<evidence type="ECO:0008006" key="4">
    <source>
        <dbReference type="Google" id="ProtNLM"/>
    </source>
</evidence>
<sequence length="344" mass="37765">MLRHRWAAAVTATALCLLAAGAAGPAEAHDGRPDHHLGKGFTFAVIGDIPYGQAEIDHFPANIRQINADRDVQWVSHLGDIKNGSSVCSDEYFDLIKSDVDVFEDPFVYTIGDNEWTDCHRPNNGGYNPLERLDAVRDVFFPRPGYTLGKPTRVTSDAVAGYPENVRYVRDGVSFAAVHIVGSNNSLAPWTGNTTATPEQTVEVLGRTADAVSEIHAAFAKGHRRDNRAVVLMTQADMFDPTATDPKFGDYYAFQPIVAAIARESRAYGGPVYLFNGDSHLYNADRPLAPGSPWLDFYGLTSSSAPNLQRITVDGSDNANDYLKVTVTNNRREPLRWTRIAYTS</sequence>
<dbReference type="SUPFAM" id="SSF56300">
    <property type="entry name" value="Metallo-dependent phosphatases"/>
    <property type="match status" value="1"/>
</dbReference>
<accession>A0ABP7E464</accession>
<gene>
    <name evidence="2" type="ORF">GCM10022204_36220</name>
</gene>
<proteinExistence type="predicted"/>
<keyword evidence="3" id="KW-1185">Reference proteome</keyword>
<comment type="caution">
    <text evidence="2">The sequence shown here is derived from an EMBL/GenBank/DDBJ whole genome shotgun (WGS) entry which is preliminary data.</text>
</comment>
<reference evidence="3" key="1">
    <citation type="journal article" date="2019" name="Int. J. Syst. Evol. Microbiol.">
        <title>The Global Catalogue of Microorganisms (GCM) 10K type strain sequencing project: providing services to taxonomists for standard genome sequencing and annotation.</title>
        <authorList>
            <consortium name="The Broad Institute Genomics Platform"/>
            <consortium name="The Broad Institute Genome Sequencing Center for Infectious Disease"/>
            <person name="Wu L."/>
            <person name="Ma J."/>
        </authorList>
    </citation>
    <scope>NUCLEOTIDE SEQUENCE [LARGE SCALE GENOMIC DNA]</scope>
    <source>
        <strain evidence="3">JCM 16548</strain>
    </source>
</reference>
<dbReference type="InterPro" id="IPR029052">
    <property type="entry name" value="Metallo-depent_PP-like"/>
</dbReference>
<feature type="signal peptide" evidence="1">
    <location>
        <begin position="1"/>
        <end position="28"/>
    </location>
</feature>